<dbReference type="PANTHER" id="PTHR48043:SF145">
    <property type="entry name" value="FI06409P-RELATED"/>
    <property type="match status" value="1"/>
</dbReference>
<dbReference type="Gene3D" id="3.40.50.2000">
    <property type="entry name" value="Glycogen Phosphorylase B"/>
    <property type="match status" value="2"/>
</dbReference>
<feature type="chain" id="PRO_5005394806" description="UDP-glucuronosyltransferase" evidence="5">
    <location>
        <begin position="25"/>
        <end position="505"/>
    </location>
</feature>
<reference evidence="6" key="1">
    <citation type="submission" date="2015-07" db="EMBL/GenBank/DDBJ databases">
        <title>MeaNS - Measles Nucleotide Surveillance Program.</title>
        <authorList>
            <person name="Tran T."/>
            <person name="Druce J."/>
        </authorList>
    </citation>
    <scope>NUCLEOTIDE SEQUENCE</scope>
    <source>
        <strain evidence="6">UCB-OBI-ISO-001</strain>
        <tissue evidence="6">Gonad</tissue>
    </source>
</reference>
<keyword evidence="5" id="KW-0732">Signal</keyword>
<dbReference type="EC" id="2.4.1.17" evidence="5"/>
<keyword evidence="5" id="KW-0472">Membrane</keyword>
<dbReference type="OMA" id="YEIFIND"/>
<dbReference type="CDD" id="cd03784">
    <property type="entry name" value="GT1_Gtf-like"/>
    <property type="match status" value="1"/>
</dbReference>
<dbReference type="PANTHER" id="PTHR48043">
    <property type="entry name" value="EG:EG0003.4 PROTEIN-RELATED"/>
    <property type="match status" value="1"/>
</dbReference>
<dbReference type="AlphaFoldDB" id="A0A0L8H0L2"/>
<dbReference type="EMBL" id="KQ419670">
    <property type="protein sequence ID" value="KOF82644.1"/>
    <property type="molecule type" value="Genomic_DNA"/>
</dbReference>
<gene>
    <name evidence="6" type="ORF">OCBIM_22024979mg</name>
</gene>
<comment type="similarity">
    <text evidence="1 4">Belongs to the UDP-glycosyltransferase family.</text>
</comment>
<dbReference type="InterPro" id="IPR050271">
    <property type="entry name" value="UDP-glycosyltransferase"/>
</dbReference>
<dbReference type="GO" id="GO:0015020">
    <property type="term" value="F:glucuronosyltransferase activity"/>
    <property type="evidence" value="ECO:0007669"/>
    <property type="project" value="UniProtKB-EC"/>
</dbReference>
<feature type="transmembrane region" description="Helical" evidence="5">
    <location>
        <begin position="466"/>
        <end position="490"/>
    </location>
</feature>
<accession>A0A0L8H0L2</accession>
<protein>
    <recommendedName>
        <fullName evidence="5">UDP-glucuronosyltransferase</fullName>
        <ecNumber evidence="5">2.4.1.17</ecNumber>
    </recommendedName>
</protein>
<organism evidence="6">
    <name type="scientific">Octopus bimaculoides</name>
    <name type="common">California two-spotted octopus</name>
    <dbReference type="NCBI Taxonomy" id="37653"/>
    <lineage>
        <taxon>Eukaryota</taxon>
        <taxon>Metazoa</taxon>
        <taxon>Spiralia</taxon>
        <taxon>Lophotrochozoa</taxon>
        <taxon>Mollusca</taxon>
        <taxon>Cephalopoda</taxon>
        <taxon>Coleoidea</taxon>
        <taxon>Octopodiformes</taxon>
        <taxon>Octopoda</taxon>
        <taxon>Incirrata</taxon>
        <taxon>Octopodidae</taxon>
        <taxon>Octopus</taxon>
    </lineage>
</organism>
<keyword evidence="2 4" id="KW-0328">Glycosyltransferase</keyword>
<evidence type="ECO:0000256" key="5">
    <source>
        <dbReference type="RuleBase" id="RU362059"/>
    </source>
</evidence>
<keyword evidence="3 4" id="KW-0808">Transferase</keyword>
<evidence type="ECO:0000256" key="2">
    <source>
        <dbReference type="ARBA" id="ARBA00022676"/>
    </source>
</evidence>
<evidence type="ECO:0000256" key="3">
    <source>
        <dbReference type="ARBA" id="ARBA00022679"/>
    </source>
</evidence>
<dbReference type="PROSITE" id="PS00375">
    <property type="entry name" value="UDPGT"/>
    <property type="match status" value="1"/>
</dbReference>
<comment type="catalytic activity">
    <reaction evidence="5">
        <text>glucuronate acceptor + UDP-alpha-D-glucuronate = acceptor beta-D-glucuronoside + UDP + H(+)</text>
        <dbReference type="Rhea" id="RHEA:21032"/>
        <dbReference type="ChEBI" id="CHEBI:15378"/>
        <dbReference type="ChEBI" id="CHEBI:58052"/>
        <dbReference type="ChEBI" id="CHEBI:58223"/>
        <dbReference type="ChEBI" id="CHEBI:132367"/>
        <dbReference type="ChEBI" id="CHEBI:132368"/>
        <dbReference type="EC" id="2.4.1.17"/>
    </reaction>
</comment>
<keyword evidence="5" id="KW-0812">Transmembrane</keyword>
<comment type="subcellular location">
    <subcellularLocation>
        <location evidence="5">Membrane</location>
        <topology evidence="5">Single-pass membrane protein</topology>
    </subcellularLocation>
</comment>
<dbReference type="InterPro" id="IPR002213">
    <property type="entry name" value="UDP_glucos_trans"/>
</dbReference>
<feature type="signal peptide" evidence="5">
    <location>
        <begin position="1"/>
        <end position="24"/>
    </location>
</feature>
<dbReference type="FunFam" id="3.40.50.2000:FF:000021">
    <property type="entry name" value="UDP-glucuronosyltransferase"/>
    <property type="match status" value="1"/>
</dbReference>
<sequence>MIEKNLFFSLMVLCMIACLERVNSKNILYMAWPSYSHVNPMISIANELSKYGHNNYFILNKKLTKTFQKEKNINMLPMDEIPEIEEIRSGVKKQEKKKVFMMKTALTLFPIVCERFLTNEKWIEMLRAVNASLAVINGVFMTNCLTIIAYELSIPFVLTGSEILPSLHRIPWNPSVFPSSFLSFPDKMTYSEKLISTLVAIVDYTIPPIAAPTHSVKTYAKDKPDISFLDLLHQAQFYLIEKDVLLDYPLPQLPNVRYVGGLAAKQSLLLKGELVKFVNASTNGIVVVSFGSNVNDFPAVQLEKLQSALKQIKYDVVWRQKKTSFSHKNIYISDWVPQNDLLGHPKTKLFVTHCGNSGQFEALFHGVPMLGIPLFADQFYNSRRMTEKGYGLSLDIENFTPEELIKKIDELIDNKTYSEKIKRASEIFHSRPEYPAKKSARHIDHILKYGGEYLKSPCQESRLYEFLMIDVLVPIFAAILFLIYLIYLSVKKCLSFCCKKKTKTD</sequence>
<evidence type="ECO:0000256" key="1">
    <source>
        <dbReference type="ARBA" id="ARBA00009995"/>
    </source>
</evidence>
<dbReference type="InterPro" id="IPR035595">
    <property type="entry name" value="UDP_glycos_trans_CS"/>
</dbReference>
<dbReference type="GO" id="GO:0016020">
    <property type="term" value="C:membrane"/>
    <property type="evidence" value="ECO:0007669"/>
    <property type="project" value="UniProtKB-SubCell"/>
</dbReference>
<evidence type="ECO:0000313" key="6">
    <source>
        <dbReference type="EMBL" id="KOF82644.1"/>
    </source>
</evidence>
<evidence type="ECO:0000256" key="4">
    <source>
        <dbReference type="RuleBase" id="RU003718"/>
    </source>
</evidence>
<dbReference type="SUPFAM" id="SSF53756">
    <property type="entry name" value="UDP-Glycosyltransferase/glycogen phosphorylase"/>
    <property type="match status" value="1"/>
</dbReference>
<dbReference type="Pfam" id="PF00201">
    <property type="entry name" value="UDPGT"/>
    <property type="match status" value="1"/>
</dbReference>
<dbReference type="OrthoDB" id="5835829at2759"/>
<name>A0A0L8H0L2_OCTBM</name>
<keyword evidence="5" id="KW-1133">Transmembrane helix</keyword>
<dbReference type="STRING" id="37653.A0A0L8H0L2"/>
<proteinExistence type="inferred from homology"/>